<dbReference type="InterPro" id="IPR033705">
    <property type="entry name" value="Anticodon_Ia_Val"/>
</dbReference>
<dbReference type="NCBIfam" id="NF004349">
    <property type="entry name" value="PRK05729.1"/>
    <property type="match status" value="1"/>
</dbReference>
<comment type="caution">
    <text evidence="15">The sequence shown here is derived from an EMBL/GenBank/DDBJ whole genome shotgun (WGS) entry which is preliminary data.</text>
</comment>
<evidence type="ECO:0000256" key="4">
    <source>
        <dbReference type="ARBA" id="ARBA00022490"/>
    </source>
</evidence>
<evidence type="ECO:0000256" key="11">
    <source>
        <dbReference type="NCBIfam" id="TIGR00422"/>
    </source>
</evidence>
<dbReference type="GO" id="GO:0004832">
    <property type="term" value="F:valine-tRNA ligase activity"/>
    <property type="evidence" value="ECO:0007669"/>
    <property type="project" value="UniProtKB-UniRule"/>
</dbReference>
<dbReference type="SUPFAM" id="SSF50677">
    <property type="entry name" value="ValRS/IleRS/LeuRS editing domain"/>
    <property type="match status" value="1"/>
</dbReference>
<evidence type="ECO:0000256" key="8">
    <source>
        <dbReference type="ARBA" id="ARBA00022917"/>
    </source>
</evidence>
<dbReference type="NCBIfam" id="TIGR00422">
    <property type="entry name" value="valS"/>
    <property type="match status" value="1"/>
</dbReference>
<evidence type="ECO:0000256" key="6">
    <source>
        <dbReference type="ARBA" id="ARBA00022741"/>
    </source>
</evidence>
<dbReference type="Gene3D" id="3.40.50.620">
    <property type="entry name" value="HUPs"/>
    <property type="match status" value="2"/>
</dbReference>
<dbReference type="EMBL" id="LCPF01000001">
    <property type="protein sequence ID" value="KKU91633.1"/>
    <property type="molecule type" value="Genomic_DNA"/>
</dbReference>
<protein>
    <recommendedName>
        <fullName evidence="3 11">Valine--tRNA ligase</fullName>
        <ecNumber evidence="3 11">6.1.1.9</ecNumber>
    </recommendedName>
</protein>
<dbReference type="GO" id="GO:0005829">
    <property type="term" value="C:cytosol"/>
    <property type="evidence" value="ECO:0007669"/>
    <property type="project" value="TreeGrafter"/>
</dbReference>
<keyword evidence="7 12" id="KW-0067">ATP-binding</keyword>
<dbReference type="PROSITE" id="PS00178">
    <property type="entry name" value="AA_TRNA_LIGASE_I"/>
    <property type="match status" value="1"/>
</dbReference>
<evidence type="ECO:0000256" key="3">
    <source>
        <dbReference type="ARBA" id="ARBA00013169"/>
    </source>
</evidence>
<dbReference type="CDD" id="cd00817">
    <property type="entry name" value="ValRS_core"/>
    <property type="match status" value="1"/>
</dbReference>
<dbReference type="CDD" id="cd07962">
    <property type="entry name" value="Anticodon_Ia_Val"/>
    <property type="match status" value="1"/>
</dbReference>
<evidence type="ECO:0000259" key="13">
    <source>
        <dbReference type="Pfam" id="PF00133"/>
    </source>
</evidence>
<proteinExistence type="inferred from homology"/>
<name>A0A0G1WMT5_9BACT</name>
<dbReference type="PATRIC" id="fig|1618660.3.peg.247"/>
<comment type="subunit">
    <text evidence="2">Monomer.</text>
</comment>
<dbReference type="InterPro" id="IPR014729">
    <property type="entry name" value="Rossmann-like_a/b/a_fold"/>
</dbReference>
<sequence length="730" mass="84378">MFDKPYDPKLAEPKIYEKWLKSGYFNPDNLPGKRSKNYIVYMPLPNITGSLHMGHALDNTAPDILIRYHRMRGRRTLWLPGTDHAGISTQYVVEKELKKEGKSRFDLGREKFIERVWEWKEKYGGIILDQLKKLGVSADWSRTRFTLDPAYAEGVKKAFLYYYKKGWIYQGLRTVNWCPRCGTSLSELELEYKDEKTFLWHIKYADGLIVATTRPETMLGDTAVAVNPKDKRYSKWIGRKITLPITEREIPVIADKAIDMDFGTGAVKVTPAHDVLDFEIGQRHKLETIQVIDERGRMSAQAGEYQGMKTEEARQLIVARLKNEGRLAGEEPYEHRVAVCYRSGNAIEPIPSNQWFLKMGELAKMALAAVKTKKVKIQPKNFERSYFDWLGNIRDWTISRQIWWGHQLPIWFCKKDLVVTSGSVGSYKDDDSFKEDGKKRIYFQFADKFIVAENKPKQCPFCKNCKMERAADVLDTWFSSALWPFAGLSEADVKKYYPGDLVSNAREILNLWDARMIFSGLEFKGEVPFKNVLIHGTILTKEGKRMSKSLGTGIDPMHYINQFGADATRFAVVWQATQQDIRWDETAVTAGRKFANKIWNASRFVLENKPSRINADFNGLKQIKNLTPADKKIIAAAASIKKKTEKYIETFEFSKALRGLYDFFWHDFCDTYLEKSKAQLQDEKTSESTKQILNLVLRESLKTLHPFLPFVTEEIWSHLPDKNLLIVTEW</sequence>
<dbReference type="GO" id="GO:0005524">
    <property type="term" value="F:ATP binding"/>
    <property type="evidence" value="ECO:0007669"/>
    <property type="project" value="UniProtKB-KW"/>
</dbReference>
<evidence type="ECO:0000256" key="9">
    <source>
        <dbReference type="ARBA" id="ARBA00023146"/>
    </source>
</evidence>
<organism evidence="15 16">
    <name type="scientific">Candidatus Jorgensenbacteria bacterium GW2011_GWA1_48_11</name>
    <dbReference type="NCBI Taxonomy" id="1618660"/>
    <lineage>
        <taxon>Bacteria</taxon>
        <taxon>Candidatus Joergenseniibacteriota</taxon>
    </lineage>
</organism>
<dbReference type="InterPro" id="IPR013155">
    <property type="entry name" value="M/V/L/I-tRNA-synth_anticd-bd"/>
</dbReference>
<dbReference type="InterPro" id="IPR002303">
    <property type="entry name" value="Valyl-tRNA_ligase"/>
</dbReference>
<keyword evidence="5 12" id="KW-0436">Ligase</keyword>
<evidence type="ECO:0000259" key="14">
    <source>
        <dbReference type="Pfam" id="PF08264"/>
    </source>
</evidence>
<evidence type="ECO:0000256" key="1">
    <source>
        <dbReference type="ARBA" id="ARBA00004496"/>
    </source>
</evidence>
<dbReference type="EC" id="6.1.1.9" evidence="3 11"/>
<dbReference type="GO" id="GO:0002161">
    <property type="term" value="F:aminoacyl-tRNA deacylase activity"/>
    <property type="evidence" value="ECO:0007669"/>
    <property type="project" value="InterPro"/>
</dbReference>
<keyword evidence="6 12" id="KW-0547">Nucleotide-binding</keyword>
<feature type="domain" description="Aminoacyl-tRNA synthetase class Ia" evidence="13">
    <location>
        <begin position="14"/>
        <end position="584"/>
    </location>
</feature>
<dbReference type="InterPro" id="IPR009008">
    <property type="entry name" value="Val/Leu/Ile-tRNA-synth_edit"/>
</dbReference>
<dbReference type="InterPro" id="IPR001412">
    <property type="entry name" value="aa-tRNA-synth_I_CS"/>
</dbReference>
<accession>A0A0G1WMT5</accession>
<dbReference type="PRINTS" id="PR00986">
    <property type="entry name" value="TRNASYNTHVAL"/>
</dbReference>
<comment type="subcellular location">
    <subcellularLocation>
        <location evidence="1">Cytoplasm</location>
    </subcellularLocation>
</comment>
<reference evidence="15 16" key="1">
    <citation type="journal article" date="2015" name="Nature">
        <title>rRNA introns, odd ribosomes, and small enigmatic genomes across a large radiation of phyla.</title>
        <authorList>
            <person name="Brown C.T."/>
            <person name="Hug L.A."/>
            <person name="Thomas B.C."/>
            <person name="Sharon I."/>
            <person name="Castelle C.J."/>
            <person name="Singh A."/>
            <person name="Wilkins M.J."/>
            <person name="Williams K.H."/>
            <person name="Banfield J.F."/>
        </authorList>
    </citation>
    <scope>NUCLEOTIDE SEQUENCE [LARGE SCALE GENOMIC DNA]</scope>
</reference>
<comment type="catalytic activity">
    <reaction evidence="10">
        <text>tRNA(Val) + L-valine + ATP = L-valyl-tRNA(Val) + AMP + diphosphate</text>
        <dbReference type="Rhea" id="RHEA:10704"/>
        <dbReference type="Rhea" id="RHEA-COMP:9672"/>
        <dbReference type="Rhea" id="RHEA-COMP:9708"/>
        <dbReference type="ChEBI" id="CHEBI:30616"/>
        <dbReference type="ChEBI" id="CHEBI:33019"/>
        <dbReference type="ChEBI" id="CHEBI:57762"/>
        <dbReference type="ChEBI" id="CHEBI:78442"/>
        <dbReference type="ChEBI" id="CHEBI:78537"/>
        <dbReference type="ChEBI" id="CHEBI:456215"/>
        <dbReference type="EC" id="6.1.1.9"/>
    </reaction>
</comment>
<evidence type="ECO:0000256" key="2">
    <source>
        <dbReference type="ARBA" id="ARBA00011245"/>
    </source>
</evidence>
<feature type="domain" description="Methionyl/Valyl/Leucyl/Isoleucyl-tRNA synthetase anticodon-binding" evidence="14">
    <location>
        <begin position="630"/>
        <end position="730"/>
    </location>
</feature>
<dbReference type="SUPFAM" id="SSF47323">
    <property type="entry name" value="Anticodon-binding domain of a subclass of class I aminoacyl-tRNA synthetases"/>
    <property type="match status" value="1"/>
</dbReference>
<evidence type="ECO:0000256" key="10">
    <source>
        <dbReference type="ARBA" id="ARBA00047552"/>
    </source>
</evidence>
<dbReference type="GO" id="GO:0006438">
    <property type="term" value="P:valyl-tRNA aminoacylation"/>
    <property type="evidence" value="ECO:0007669"/>
    <property type="project" value="UniProtKB-UniRule"/>
</dbReference>
<dbReference type="FunFam" id="3.40.50.620:FF:000032">
    <property type="entry name" value="Valine--tRNA ligase"/>
    <property type="match status" value="1"/>
</dbReference>
<dbReference type="InterPro" id="IPR009080">
    <property type="entry name" value="tRNAsynth_Ia_anticodon-bd"/>
</dbReference>
<dbReference type="PANTHER" id="PTHR11946">
    <property type="entry name" value="VALYL-TRNA SYNTHETASES"/>
    <property type="match status" value="1"/>
</dbReference>
<keyword evidence="9 12" id="KW-0030">Aminoacyl-tRNA synthetase</keyword>
<dbReference type="InterPro" id="IPR002300">
    <property type="entry name" value="aa-tRNA-synth_Ia"/>
</dbReference>
<evidence type="ECO:0000313" key="16">
    <source>
        <dbReference type="Proteomes" id="UP000034956"/>
    </source>
</evidence>
<keyword evidence="4" id="KW-0963">Cytoplasm</keyword>
<dbReference type="PANTHER" id="PTHR11946:SF93">
    <property type="entry name" value="VALINE--TRNA LIGASE, CHLOROPLASTIC_MITOCHONDRIAL 2"/>
    <property type="match status" value="1"/>
</dbReference>
<evidence type="ECO:0000313" key="15">
    <source>
        <dbReference type="EMBL" id="KKU91633.1"/>
    </source>
</evidence>
<dbReference type="AlphaFoldDB" id="A0A0G1WMT5"/>
<keyword evidence="8 12" id="KW-0648">Protein biosynthesis</keyword>
<evidence type="ECO:0000256" key="12">
    <source>
        <dbReference type="RuleBase" id="RU363035"/>
    </source>
</evidence>
<gene>
    <name evidence="15" type="ORF">UY23_C0001G0239</name>
</gene>
<comment type="similarity">
    <text evidence="12">Belongs to the class-I aminoacyl-tRNA synthetase family.</text>
</comment>
<dbReference type="Proteomes" id="UP000034956">
    <property type="component" value="Unassembled WGS sequence"/>
</dbReference>
<dbReference type="Pfam" id="PF08264">
    <property type="entry name" value="Anticodon_1"/>
    <property type="match status" value="1"/>
</dbReference>
<dbReference type="Gene3D" id="1.10.730.10">
    <property type="entry name" value="Isoleucyl-tRNA Synthetase, Domain 1"/>
    <property type="match status" value="1"/>
</dbReference>
<evidence type="ECO:0000256" key="7">
    <source>
        <dbReference type="ARBA" id="ARBA00022840"/>
    </source>
</evidence>
<dbReference type="SUPFAM" id="SSF52374">
    <property type="entry name" value="Nucleotidylyl transferase"/>
    <property type="match status" value="1"/>
</dbReference>
<dbReference type="Pfam" id="PF00133">
    <property type="entry name" value="tRNA-synt_1"/>
    <property type="match status" value="1"/>
</dbReference>
<evidence type="ECO:0000256" key="5">
    <source>
        <dbReference type="ARBA" id="ARBA00022598"/>
    </source>
</evidence>